<dbReference type="InterPro" id="IPR038607">
    <property type="entry name" value="PhoD-like_sf"/>
</dbReference>
<gene>
    <name evidence="2" type="ORF">S01H4_19077</name>
</gene>
<comment type="caution">
    <text evidence="2">The sequence shown here is derived from an EMBL/GenBank/DDBJ whole genome shotgun (WGS) entry which is preliminary data.</text>
</comment>
<protein>
    <recommendedName>
        <fullName evidence="1">PhoD-like phosphatase metallophosphatase domain-containing protein</fullName>
    </recommendedName>
</protein>
<accession>X0Z1Y6</accession>
<dbReference type="Pfam" id="PF09423">
    <property type="entry name" value="PhoD"/>
    <property type="match status" value="1"/>
</dbReference>
<dbReference type="PANTHER" id="PTHR43606">
    <property type="entry name" value="PHOSPHATASE, PUTATIVE (AFU_ORTHOLOGUE AFUA_6G08710)-RELATED"/>
    <property type="match status" value="1"/>
</dbReference>
<reference evidence="2" key="1">
    <citation type="journal article" date="2014" name="Front. Microbiol.">
        <title>High frequency of phylogenetically diverse reductive dehalogenase-homologous genes in deep subseafloor sedimentary metagenomes.</title>
        <authorList>
            <person name="Kawai M."/>
            <person name="Futagami T."/>
            <person name="Toyoda A."/>
            <person name="Takaki Y."/>
            <person name="Nishi S."/>
            <person name="Hori S."/>
            <person name="Arai W."/>
            <person name="Tsubouchi T."/>
            <person name="Morono Y."/>
            <person name="Uchiyama I."/>
            <person name="Ito T."/>
            <person name="Fujiyama A."/>
            <person name="Inagaki F."/>
            <person name="Takami H."/>
        </authorList>
    </citation>
    <scope>NUCLEOTIDE SEQUENCE</scope>
    <source>
        <strain evidence="2">Expedition CK06-06</strain>
    </source>
</reference>
<organism evidence="2">
    <name type="scientific">marine sediment metagenome</name>
    <dbReference type="NCBI Taxonomy" id="412755"/>
    <lineage>
        <taxon>unclassified sequences</taxon>
        <taxon>metagenomes</taxon>
        <taxon>ecological metagenomes</taxon>
    </lineage>
</organism>
<dbReference type="SUPFAM" id="SSF56300">
    <property type="entry name" value="Metallo-dependent phosphatases"/>
    <property type="match status" value="1"/>
</dbReference>
<evidence type="ECO:0000313" key="2">
    <source>
        <dbReference type="EMBL" id="GAG54498.1"/>
    </source>
</evidence>
<proteinExistence type="predicted"/>
<name>X0Z1Y6_9ZZZZ</name>
<dbReference type="EMBL" id="BART01008487">
    <property type="protein sequence ID" value="GAG54498.1"/>
    <property type="molecule type" value="Genomic_DNA"/>
</dbReference>
<evidence type="ECO:0000259" key="1">
    <source>
        <dbReference type="Pfam" id="PF09423"/>
    </source>
</evidence>
<dbReference type="InterPro" id="IPR018946">
    <property type="entry name" value="PhoD-like_MPP"/>
</dbReference>
<feature type="domain" description="PhoD-like phosphatase metallophosphatase" evidence="1">
    <location>
        <begin position="145"/>
        <end position="373"/>
    </location>
</feature>
<dbReference type="InterPro" id="IPR029052">
    <property type="entry name" value="Metallo-depent_PP-like"/>
</dbReference>
<sequence>MANGIKIGEVDSTSAIIWVRLTKHPERNVSGMPFPKRKNPRDAKNRGEYVYDIEKMEAVVPGVEGQVRFTYWPAGSKKQKKSTAWQPVLQDKDFTCQMKIGGLLPGMKYLIMAKGRCCQDSEVTCKVEGGFKTAPKADTPAKICFTVVTGQNYMNRDDSKNGHKIYPKMLGLDPDFFVHTGDIEYYDKPGPYADNVELARFKWNRMYAMPFQRAFHNKTASYFIKDDHDTLKNDCWPGQSYGDLTWENGLAIFREQVPMGDKTYRTVRWGKDLQIWLIEGRDYRSPNPMPDGPEKTILGKEQKERLFRTVKESDATFRVLISPTPIIGPDRGRKNDNHANVGFSHEGNELREFIASQENMYIVCGDRHWQYVSVFSIS</sequence>
<dbReference type="AlphaFoldDB" id="X0Z1Y6"/>
<dbReference type="InterPro" id="IPR052900">
    <property type="entry name" value="Phospholipid_Metab_Enz"/>
</dbReference>
<dbReference type="PANTHER" id="PTHR43606:SF1">
    <property type="entry name" value="PHOD-LIKE PHOSPHATASE METALLOPHOSPHATASE DOMAIN-CONTAINING PROTEIN"/>
    <property type="match status" value="1"/>
</dbReference>
<dbReference type="Gene3D" id="3.60.21.70">
    <property type="entry name" value="PhoD-like phosphatase"/>
    <property type="match status" value="1"/>
</dbReference>